<comment type="subcellular location">
    <subcellularLocation>
        <location evidence="1">Endoplasmic reticulum membrane</location>
        <topology evidence="1">Multi-pass membrane protein</topology>
    </subcellularLocation>
</comment>
<dbReference type="EMBL" id="CAMGYJ010000008">
    <property type="protein sequence ID" value="CAI0458708.1"/>
    <property type="molecule type" value="Genomic_DNA"/>
</dbReference>
<dbReference type="GO" id="GO:0052925">
    <property type="term" value="F:dol-P-Man:Man(5)GlcNAc(2)-PP-Dol alpha-1,3-mannosyltransferase activity"/>
    <property type="evidence" value="ECO:0007669"/>
    <property type="project" value="UniProtKB-EC"/>
</dbReference>
<evidence type="ECO:0000256" key="10">
    <source>
        <dbReference type="ARBA" id="ARBA00049506"/>
    </source>
</evidence>
<gene>
    <name evidence="13" type="ORF">LITE_LOCUS33672</name>
</gene>
<comment type="caution">
    <text evidence="13">The sequence shown here is derived from an EMBL/GenBank/DDBJ whole genome shotgun (WGS) entry which is preliminary data.</text>
</comment>
<keyword evidence="6 11" id="KW-0812">Transmembrane</keyword>
<dbReference type="Pfam" id="PF24758">
    <property type="entry name" value="LRR_At5g56370"/>
    <property type="match status" value="1"/>
</dbReference>
<dbReference type="Pfam" id="PF05208">
    <property type="entry name" value="ALG3"/>
    <property type="match status" value="2"/>
</dbReference>
<dbReference type="EC" id="2.4.1.258" evidence="3"/>
<evidence type="ECO:0000256" key="7">
    <source>
        <dbReference type="ARBA" id="ARBA00022824"/>
    </source>
</evidence>
<feature type="transmembrane region" description="Helical" evidence="11">
    <location>
        <begin position="318"/>
        <end position="335"/>
    </location>
</feature>
<feature type="transmembrane region" description="Helical" evidence="11">
    <location>
        <begin position="174"/>
        <end position="196"/>
    </location>
</feature>
<comment type="catalytic activity">
    <reaction evidence="10">
        <text>an alpha-D-Man-(1-&gt;2)-alpha-D-Man-(1-&gt;2)-alpha-D-Man-(1-&gt;3)-[alpha-D-Man-(1-&gt;6)]-beta-D-Man-(1-&gt;4)-beta-D-GlcNAc-(1-&gt;4)-alpha-D-GlcNAc-diphospho-di-trans,poly-cis-dolichol + a di-trans,poly-cis-dolichyl beta-D-mannosyl phosphate = an alpha-D-Man-(1-&gt;2)-alpha-D-Man-(1-&gt;2)-alpha-D-Man-(1-&gt;3)-[alpha-D-Man-(1-&gt;3)-alpha-D-Man-(1-&gt;6)]-beta-D-Man-(1-&gt;4)-beta-D-GlcNAc-(1-&gt;4)-alpha-D-GlcNAc-diphospho-di-trans,poly-cis-dolichol + a di-trans,poly-cis-dolichyl phosphate + H(+)</text>
        <dbReference type="Rhea" id="RHEA:29527"/>
        <dbReference type="Rhea" id="RHEA-COMP:19498"/>
        <dbReference type="Rhea" id="RHEA-COMP:19501"/>
        <dbReference type="Rhea" id="RHEA-COMP:19516"/>
        <dbReference type="Rhea" id="RHEA-COMP:19517"/>
        <dbReference type="ChEBI" id="CHEBI:15378"/>
        <dbReference type="ChEBI" id="CHEBI:57683"/>
        <dbReference type="ChEBI" id="CHEBI:58211"/>
        <dbReference type="ChEBI" id="CHEBI:132515"/>
        <dbReference type="ChEBI" id="CHEBI:132516"/>
        <dbReference type="EC" id="2.4.1.258"/>
    </reaction>
    <physiologicalReaction direction="left-to-right" evidence="10">
        <dbReference type="Rhea" id="RHEA:29528"/>
    </physiologicalReaction>
</comment>
<protein>
    <recommendedName>
        <fullName evidence="3">dolichyl-P-Man:Man5GlcNAc2-PP-dolichol alpha-1,3-mannosyltransferase</fullName>
        <ecNumber evidence="3">2.4.1.258</ecNumber>
    </recommendedName>
</protein>
<dbReference type="PROSITE" id="PS50181">
    <property type="entry name" value="FBOX"/>
    <property type="match status" value="1"/>
</dbReference>
<dbReference type="Proteomes" id="UP001154282">
    <property type="component" value="Unassembled WGS sequence"/>
</dbReference>
<feature type="transmembrane region" description="Helical" evidence="11">
    <location>
        <begin position="78"/>
        <end position="94"/>
    </location>
</feature>
<keyword evidence="5" id="KW-0808">Transferase</keyword>
<keyword evidence="8 11" id="KW-1133">Transmembrane helix</keyword>
<name>A0AAV0NKD7_9ROSI</name>
<dbReference type="InterPro" id="IPR001810">
    <property type="entry name" value="F-box_dom"/>
</dbReference>
<accession>A0AAV0NKD7</accession>
<dbReference type="SUPFAM" id="SSF81383">
    <property type="entry name" value="F-box domain"/>
    <property type="match status" value="1"/>
</dbReference>
<keyword evidence="14" id="KW-1185">Reference proteome</keyword>
<dbReference type="PANTHER" id="PTHR12646">
    <property type="entry name" value="NOT56 - RELATED"/>
    <property type="match status" value="1"/>
</dbReference>
<dbReference type="InterPro" id="IPR055411">
    <property type="entry name" value="LRR_FXL15/At3g58940/PEG3-like"/>
</dbReference>
<feature type="transmembrane region" description="Helical" evidence="11">
    <location>
        <begin position="100"/>
        <end position="124"/>
    </location>
</feature>
<comment type="pathway">
    <text evidence="2">Protein modification; protein glycosylation.</text>
</comment>
<sequence length="838" mass="95152">MREIKPLSEPRCSTATFFKNPKAIIALALLLFDAVLTAVIITYVPYTKIDWDAYMSQVTGFLEGEKDYSKLEGDTGPLVYPAGFLYVYSAIQYVTGGQVFAAQILFGALYIVNLAIILFIYVKADVLPWWALVLLSLSKRIHSIFVLRLFNDCFAMTLLHAAMALLLYQQWHLGLILFSGAVSVKMNVLLYAPPLLLLMLKSIDFRRVISALAGAAFLQILLGLPFLLSHPAAYMSRAFNLGRVFIHFWFEGGLLRLLRSRVLSFSGTKSSPMKIKEEHIVTTMFVGNFIGIVCARSLHYQFYSWYFFSIPHLLWTTRFPTLVRLVLFIGVELCWNIYPSTVVSSALLLFLHLVILWGLWSAPPEDSIPGTPKTNTLTNFNPPQVSCVACKMKRCKSSADRITNLPADVINRILVFLPIKDAGKTSVLSRKWRRRWRSIPQLVFDKEFANILDEPTSEWKVMNKQVMLNILQCLLLHDGHIAKFEISILGLAPCQESGLIILHLFNKGVQDFTLEFDEPEAAEERYQMHSSLFSALHLKSLQLKSVKFAPPTWFVGFSKLTHLELAEVILPDDFFENFLPKCPMLELLKLAFCKGLAGKLEIVAPFLKSFSYMGFLDIYFKSTPLLSDLSLHYGRIPDMASASSLASLSRLQRFHVNCQSLQKLAGIGTNAPTRFQTPLHQLNFLCIDDVVFDGSKRERAFVCLIMSSPNLRSLTVGVGVRCVSQLDFFDWQSLLGCEPINNKVSSLWRLLEAEDCPGPSDCLQHLREFRIEYVHGTHAELDLMRFVLATAPLLRSVYVRPRCGLRTEKNTKFMKEVLRCKHVSKEAEITYDWDYTMD</sequence>
<evidence type="ECO:0000256" key="5">
    <source>
        <dbReference type="ARBA" id="ARBA00022679"/>
    </source>
</evidence>
<feature type="domain" description="F-box" evidence="12">
    <location>
        <begin position="399"/>
        <end position="451"/>
    </location>
</feature>
<evidence type="ECO:0000256" key="2">
    <source>
        <dbReference type="ARBA" id="ARBA00004922"/>
    </source>
</evidence>
<evidence type="ECO:0000256" key="3">
    <source>
        <dbReference type="ARBA" id="ARBA00011964"/>
    </source>
</evidence>
<dbReference type="InterPro" id="IPR036047">
    <property type="entry name" value="F-box-like_dom_sf"/>
</dbReference>
<dbReference type="Pfam" id="PF00646">
    <property type="entry name" value="F-box"/>
    <property type="match status" value="1"/>
</dbReference>
<evidence type="ECO:0000256" key="4">
    <source>
        <dbReference type="ARBA" id="ARBA00022676"/>
    </source>
</evidence>
<keyword evidence="9 11" id="KW-0472">Membrane</keyword>
<dbReference type="AlphaFoldDB" id="A0AAV0NKD7"/>
<evidence type="ECO:0000313" key="13">
    <source>
        <dbReference type="EMBL" id="CAI0458708.1"/>
    </source>
</evidence>
<evidence type="ECO:0000256" key="8">
    <source>
        <dbReference type="ARBA" id="ARBA00022989"/>
    </source>
</evidence>
<evidence type="ECO:0000256" key="1">
    <source>
        <dbReference type="ARBA" id="ARBA00004477"/>
    </source>
</evidence>
<dbReference type="SUPFAM" id="SSF52047">
    <property type="entry name" value="RNI-like"/>
    <property type="match status" value="1"/>
</dbReference>
<evidence type="ECO:0000259" key="12">
    <source>
        <dbReference type="PROSITE" id="PS50181"/>
    </source>
</evidence>
<proteinExistence type="predicted"/>
<dbReference type="InterPro" id="IPR032675">
    <property type="entry name" value="LRR_dom_sf"/>
</dbReference>
<evidence type="ECO:0000256" key="9">
    <source>
        <dbReference type="ARBA" id="ARBA00023136"/>
    </source>
</evidence>
<evidence type="ECO:0000313" key="14">
    <source>
        <dbReference type="Proteomes" id="UP001154282"/>
    </source>
</evidence>
<feature type="transmembrane region" description="Helical" evidence="11">
    <location>
        <begin position="342"/>
        <end position="360"/>
    </location>
</feature>
<keyword evidence="4" id="KW-0328">Glycosyltransferase</keyword>
<dbReference type="PANTHER" id="PTHR12646:SF0">
    <property type="entry name" value="DOL-P-MAN:MAN(5)GLCNAC(2)-PP-DOL ALPHA-1,3-MANNOSYLTRANSFERASE"/>
    <property type="match status" value="1"/>
</dbReference>
<organism evidence="13 14">
    <name type="scientific">Linum tenue</name>
    <dbReference type="NCBI Taxonomy" id="586396"/>
    <lineage>
        <taxon>Eukaryota</taxon>
        <taxon>Viridiplantae</taxon>
        <taxon>Streptophyta</taxon>
        <taxon>Embryophyta</taxon>
        <taxon>Tracheophyta</taxon>
        <taxon>Spermatophyta</taxon>
        <taxon>Magnoliopsida</taxon>
        <taxon>eudicotyledons</taxon>
        <taxon>Gunneridae</taxon>
        <taxon>Pentapetalae</taxon>
        <taxon>rosids</taxon>
        <taxon>fabids</taxon>
        <taxon>Malpighiales</taxon>
        <taxon>Linaceae</taxon>
        <taxon>Linum</taxon>
    </lineage>
</organism>
<feature type="transmembrane region" description="Helical" evidence="11">
    <location>
        <begin position="145"/>
        <end position="168"/>
    </location>
</feature>
<feature type="transmembrane region" description="Helical" evidence="11">
    <location>
        <begin position="208"/>
        <end position="228"/>
    </location>
</feature>
<dbReference type="Gene3D" id="3.80.10.10">
    <property type="entry name" value="Ribonuclease Inhibitor"/>
    <property type="match status" value="1"/>
</dbReference>
<dbReference type="GO" id="GO:0005789">
    <property type="term" value="C:endoplasmic reticulum membrane"/>
    <property type="evidence" value="ECO:0007669"/>
    <property type="project" value="UniProtKB-SubCell"/>
</dbReference>
<reference evidence="13" key="1">
    <citation type="submission" date="2022-08" db="EMBL/GenBank/DDBJ databases">
        <authorList>
            <person name="Gutierrez-Valencia J."/>
        </authorList>
    </citation>
    <scope>NUCLEOTIDE SEQUENCE</scope>
</reference>
<dbReference type="InterPro" id="IPR007873">
    <property type="entry name" value="Glycosyltransferase_ALG3"/>
</dbReference>
<keyword evidence="7" id="KW-0256">Endoplasmic reticulum</keyword>
<feature type="transmembrane region" description="Helical" evidence="11">
    <location>
        <begin position="23"/>
        <end position="46"/>
    </location>
</feature>
<evidence type="ECO:0000256" key="11">
    <source>
        <dbReference type="SAM" id="Phobius"/>
    </source>
</evidence>
<feature type="transmembrane region" description="Helical" evidence="11">
    <location>
        <begin position="279"/>
        <end position="298"/>
    </location>
</feature>
<evidence type="ECO:0000256" key="6">
    <source>
        <dbReference type="ARBA" id="ARBA00022692"/>
    </source>
</evidence>